<feature type="transmembrane region" description="Helical" evidence="1">
    <location>
        <begin position="327"/>
        <end position="351"/>
    </location>
</feature>
<keyword evidence="1" id="KW-0472">Membrane</keyword>
<feature type="transmembrane region" description="Helical" evidence="1">
    <location>
        <begin position="176"/>
        <end position="196"/>
    </location>
</feature>
<keyword evidence="1" id="KW-1133">Transmembrane helix</keyword>
<gene>
    <name evidence="2" type="ORF">SAMN04515671_3082</name>
</gene>
<feature type="transmembrane region" description="Helical" evidence="1">
    <location>
        <begin position="114"/>
        <end position="133"/>
    </location>
</feature>
<feature type="transmembrane region" description="Helical" evidence="1">
    <location>
        <begin position="397"/>
        <end position="416"/>
    </location>
</feature>
<feature type="transmembrane region" description="Helical" evidence="1">
    <location>
        <begin position="145"/>
        <end position="164"/>
    </location>
</feature>
<feature type="transmembrane region" description="Helical" evidence="1">
    <location>
        <begin position="71"/>
        <end position="93"/>
    </location>
</feature>
<feature type="transmembrane region" description="Helical" evidence="1">
    <location>
        <begin position="31"/>
        <end position="51"/>
    </location>
</feature>
<name>A0A1H0QGI3_9ACTN</name>
<sequence length="463" mass="47687">MTAPTSTDPASFGRYLRTAARRTRKRTGTSLRYEVVVAVLWFGPGVAVGIWRDLDQSSAGISVLNWPAAGLLMLGGAALVGLACVTVGPVTASREWRSWVLSTPLDRGILLRRRSAGVLVLLVVPGIVLGALIADASGFRHGQALGAVAVGVGAVVGAGGLAMWQQRMRAAGSGRGRGWLWSAAAFGIAAVGFALRPVGQLDSSVLPLLAPLTLLAGLGVGLIGLSGVGLIPLSSLAAGSGSVSAVALAIADQSLAPLAAVIAGPPSRRRTRAPNRPLHGTGRSAVVAVTRRRTLRNRSAIARWCLMVLIPYGAWALLAGVSWSGAALAMLTFFAGVAAISGLCGTVRQFAGTPTLADRYGLDRREAKSAAMRLPQLAAAGWAVLTAPVLALNAPSVMVVLVPVAALALVQFRAGLAPFRPSYIQGQQYANDMTRLLLRGLALLFGGALLLGLITAGLTQRHL</sequence>
<proteinExistence type="predicted"/>
<feature type="transmembrane region" description="Helical" evidence="1">
    <location>
        <begin position="436"/>
        <end position="458"/>
    </location>
</feature>
<dbReference type="STRING" id="1090615.SAMN04515671_3082"/>
<evidence type="ECO:0000313" key="3">
    <source>
        <dbReference type="Proteomes" id="UP000198741"/>
    </source>
</evidence>
<protein>
    <submittedName>
        <fullName evidence="2">Uncharacterized protein</fullName>
    </submittedName>
</protein>
<dbReference type="AlphaFoldDB" id="A0A1H0QGI3"/>
<dbReference type="EMBL" id="LT629710">
    <property type="protein sequence ID" value="SDP16165.1"/>
    <property type="molecule type" value="Genomic_DNA"/>
</dbReference>
<feature type="transmembrane region" description="Helical" evidence="1">
    <location>
        <begin position="372"/>
        <end position="391"/>
    </location>
</feature>
<keyword evidence="3" id="KW-1185">Reference proteome</keyword>
<evidence type="ECO:0000256" key="1">
    <source>
        <dbReference type="SAM" id="Phobius"/>
    </source>
</evidence>
<evidence type="ECO:0000313" key="2">
    <source>
        <dbReference type="EMBL" id="SDP16165.1"/>
    </source>
</evidence>
<feature type="transmembrane region" description="Helical" evidence="1">
    <location>
        <begin position="301"/>
        <end position="321"/>
    </location>
</feature>
<reference evidence="2 3" key="1">
    <citation type="submission" date="2016-10" db="EMBL/GenBank/DDBJ databases">
        <authorList>
            <person name="de Groot N.N."/>
        </authorList>
    </citation>
    <scope>NUCLEOTIDE SEQUENCE [LARGE SCALE GENOMIC DNA]</scope>
    <source>
        <strain evidence="3">P4-7,KCTC 19426,CECT 7604</strain>
    </source>
</reference>
<accession>A0A1H0QGI3</accession>
<keyword evidence="1" id="KW-0812">Transmembrane</keyword>
<feature type="transmembrane region" description="Helical" evidence="1">
    <location>
        <begin position="208"/>
        <end position="231"/>
    </location>
</feature>
<dbReference type="Proteomes" id="UP000198741">
    <property type="component" value="Chromosome I"/>
</dbReference>
<dbReference type="RefSeq" id="WP_090477251.1">
    <property type="nucleotide sequence ID" value="NZ_LT629710.1"/>
</dbReference>
<dbReference type="InterPro" id="IPR046264">
    <property type="entry name" value="DUF6297"/>
</dbReference>
<organism evidence="2 3">
    <name type="scientific">Nakamurella panacisegetis</name>
    <dbReference type="NCBI Taxonomy" id="1090615"/>
    <lineage>
        <taxon>Bacteria</taxon>
        <taxon>Bacillati</taxon>
        <taxon>Actinomycetota</taxon>
        <taxon>Actinomycetes</taxon>
        <taxon>Nakamurellales</taxon>
        <taxon>Nakamurellaceae</taxon>
        <taxon>Nakamurella</taxon>
    </lineage>
</organism>
<dbReference type="Pfam" id="PF19814">
    <property type="entry name" value="DUF6297"/>
    <property type="match status" value="1"/>
</dbReference>